<dbReference type="EMBL" id="SNSC02000014">
    <property type="protein sequence ID" value="TID18479.1"/>
    <property type="molecule type" value="Genomic_DNA"/>
</dbReference>
<reference evidence="1 2" key="1">
    <citation type="submission" date="2019-04" db="EMBL/GenBank/DDBJ databases">
        <title>High contiguity whole genome sequence and gene annotation resource for two Venturia nashicola isolates.</title>
        <authorList>
            <person name="Prokchorchik M."/>
            <person name="Won K."/>
            <person name="Lee Y."/>
            <person name="Choi E.D."/>
            <person name="Segonzac C."/>
            <person name="Sohn K.H."/>
        </authorList>
    </citation>
    <scope>NUCLEOTIDE SEQUENCE [LARGE SCALE GENOMIC DNA]</scope>
    <source>
        <strain evidence="1 2">PRI2</strain>
    </source>
</reference>
<organism evidence="1 2">
    <name type="scientific">Venturia nashicola</name>
    <dbReference type="NCBI Taxonomy" id="86259"/>
    <lineage>
        <taxon>Eukaryota</taxon>
        <taxon>Fungi</taxon>
        <taxon>Dikarya</taxon>
        <taxon>Ascomycota</taxon>
        <taxon>Pezizomycotina</taxon>
        <taxon>Dothideomycetes</taxon>
        <taxon>Pleosporomycetidae</taxon>
        <taxon>Venturiales</taxon>
        <taxon>Venturiaceae</taxon>
        <taxon>Venturia</taxon>
    </lineage>
</organism>
<keyword evidence="2" id="KW-1185">Reference proteome</keyword>
<gene>
    <name evidence="1" type="ORF">E6O75_ATG06555</name>
</gene>
<sequence>MYSLKPLLILALASLRMPMHSIHRRIRALAELTMMELRNVTNPTMPSLLKGVYTSPLFLSAIVVKGNHTSFDFACRAIDSSTVITTGSTLHLVASIQILGLLEMISRRLSNWATDVIEFPSTSPPPKLLEEFTAELPNQDFSTGTADSSLASSTMAASSSQSFLVAWILSPDVGVQD</sequence>
<evidence type="ECO:0000313" key="1">
    <source>
        <dbReference type="EMBL" id="TID18479.1"/>
    </source>
</evidence>
<dbReference type="AlphaFoldDB" id="A0A4Z1NUB3"/>
<dbReference type="Proteomes" id="UP000298493">
    <property type="component" value="Unassembled WGS sequence"/>
</dbReference>
<comment type="caution">
    <text evidence="1">The sequence shown here is derived from an EMBL/GenBank/DDBJ whole genome shotgun (WGS) entry which is preliminary data.</text>
</comment>
<proteinExistence type="predicted"/>
<accession>A0A4Z1NUB3</accession>
<evidence type="ECO:0000313" key="2">
    <source>
        <dbReference type="Proteomes" id="UP000298493"/>
    </source>
</evidence>
<protein>
    <submittedName>
        <fullName evidence="1">Uncharacterized protein</fullName>
    </submittedName>
</protein>
<name>A0A4Z1NUB3_9PEZI</name>